<dbReference type="InterPro" id="IPR014263">
    <property type="entry name" value="Methanolan_biosynth_EpsI"/>
</dbReference>
<feature type="transmembrane region" description="Helical" evidence="8">
    <location>
        <begin position="159"/>
        <end position="181"/>
    </location>
</feature>
<proteinExistence type="predicted"/>
<dbReference type="NCBIfam" id="TIGR04178">
    <property type="entry name" value="exo_archaeo"/>
    <property type="match status" value="1"/>
</dbReference>
<dbReference type="NCBIfam" id="TIGR02914">
    <property type="entry name" value="EpsI_fam"/>
    <property type="match status" value="1"/>
</dbReference>
<feature type="transmembrane region" description="Helical" evidence="8">
    <location>
        <begin position="20"/>
        <end position="39"/>
    </location>
</feature>
<dbReference type="InterPro" id="IPR026392">
    <property type="entry name" value="Exo/Archaeosortase_dom"/>
</dbReference>
<feature type="transmembrane region" description="Helical" evidence="8">
    <location>
        <begin position="270"/>
        <end position="290"/>
    </location>
</feature>
<keyword evidence="4 8" id="KW-0812">Transmembrane</keyword>
<protein>
    <submittedName>
        <fullName evidence="10">Exosortase D, VPLPA-CTERM-specific</fullName>
    </submittedName>
</protein>
<feature type="transmembrane region" description="Helical" evidence="8">
    <location>
        <begin position="110"/>
        <end position="129"/>
    </location>
</feature>
<dbReference type="EMBL" id="FZNM01000015">
    <property type="protein sequence ID" value="SNR66707.1"/>
    <property type="molecule type" value="Genomic_DNA"/>
</dbReference>
<dbReference type="Proteomes" id="UP000198409">
    <property type="component" value="Unassembled WGS sequence"/>
</dbReference>
<dbReference type="GO" id="GO:0008233">
    <property type="term" value="F:peptidase activity"/>
    <property type="evidence" value="ECO:0007669"/>
    <property type="project" value="UniProtKB-KW"/>
</dbReference>
<dbReference type="GO" id="GO:0006508">
    <property type="term" value="P:proteolysis"/>
    <property type="evidence" value="ECO:0007669"/>
    <property type="project" value="UniProtKB-KW"/>
</dbReference>
<dbReference type="InterPro" id="IPR019127">
    <property type="entry name" value="Exosortase"/>
</dbReference>
<dbReference type="Pfam" id="PF11984">
    <property type="entry name" value="DUF3485"/>
    <property type="match status" value="1"/>
</dbReference>
<evidence type="ECO:0000256" key="5">
    <source>
        <dbReference type="ARBA" id="ARBA00022801"/>
    </source>
</evidence>
<dbReference type="InterPro" id="IPR013426">
    <property type="entry name" value="EpsH-like"/>
</dbReference>
<comment type="subcellular location">
    <subcellularLocation>
        <location evidence="1">Cell membrane</location>
        <topology evidence="1">Multi-pass membrane protein</topology>
    </subcellularLocation>
</comment>
<accession>A0A238Y6G9</accession>
<evidence type="ECO:0000256" key="8">
    <source>
        <dbReference type="SAM" id="Phobius"/>
    </source>
</evidence>
<dbReference type="InterPro" id="IPR026491">
    <property type="entry name" value="ExosortD_VPLPA"/>
</dbReference>
<dbReference type="AlphaFoldDB" id="A0A238Y6G9"/>
<gene>
    <name evidence="10" type="ORF">SAMN06265378_11532</name>
</gene>
<feature type="transmembrane region" description="Helical" evidence="8">
    <location>
        <begin position="322"/>
        <end position="341"/>
    </location>
</feature>
<keyword evidence="6 8" id="KW-1133">Transmembrane helix</keyword>
<dbReference type="GO" id="GO:0005886">
    <property type="term" value="C:plasma membrane"/>
    <property type="evidence" value="ECO:0007669"/>
    <property type="project" value="UniProtKB-SubCell"/>
</dbReference>
<evidence type="ECO:0000259" key="9">
    <source>
        <dbReference type="Pfam" id="PF11984"/>
    </source>
</evidence>
<dbReference type="NCBIfam" id="TIGR02602">
    <property type="entry name" value="8TM_EpsH"/>
    <property type="match status" value="1"/>
</dbReference>
<organism evidence="10 11">
    <name type="scientific">Paracoccus sediminis</name>
    <dbReference type="NCBI Taxonomy" id="1214787"/>
    <lineage>
        <taxon>Bacteria</taxon>
        <taxon>Pseudomonadati</taxon>
        <taxon>Pseudomonadota</taxon>
        <taxon>Alphaproteobacteria</taxon>
        <taxon>Rhodobacterales</taxon>
        <taxon>Paracoccaceae</taxon>
        <taxon>Paracoccus</taxon>
    </lineage>
</organism>
<feature type="transmembrane region" description="Helical" evidence="8">
    <location>
        <begin position="201"/>
        <end position="219"/>
    </location>
</feature>
<keyword evidence="5" id="KW-0378">Hydrolase</keyword>
<evidence type="ECO:0000256" key="3">
    <source>
        <dbReference type="ARBA" id="ARBA00022670"/>
    </source>
</evidence>
<dbReference type="RefSeq" id="WP_089389121.1">
    <property type="nucleotide sequence ID" value="NZ_FZNM01000015.1"/>
</dbReference>
<evidence type="ECO:0000313" key="11">
    <source>
        <dbReference type="Proteomes" id="UP000198409"/>
    </source>
</evidence>
<keyword evidence="2" id="KW-1003">Cell membrane</keyword>
<evidence type="ECO:0000256" key="4">
    <source>
        <dbReference type="ARBA" id="ARBA00022692"/>
    </source>
</evidence>
<feature type="transmembrane region" description="Helical" evidence="8">
    <location>
        <begin position="135"/>
        <end position="154"/>
    </location>
</feature>
<evidence type="ECO:0000313" key="10">
    <source>
        <dbReference type="EMBL" id="SNR66707.1"/>
    </source>
</evidence>
<feature type="transmembrane region" description="Helical" evidence="8">
    <location>
        <begin position="86"/>
        <end position="103"/>
    </location>
</feature>
<feature type="domain" description="Methanolan biosynthesis EpsI" evidence="9">
    <location>
        <begin position="326"/>
        <end position="532"/>
    </location>
</feature>
<reference evidence="11" key="1">
    <citation type="submission" date="2017-06" db="EMBL/GenBank/DDBJ databases">
        <authorList>
            <person name="Varghese N."/>
            <person name="Submissions S."/>
        </authorList>
    </citation>
    <scope>NUCLEOTIDE SEQUENCE [LARGE SCALE GENOMIC DNA]</scope>
    <source>
        <strain evidence="11">DSM 26170</strain>
    </source>
</reference>
<keyword evidence="7 8" id="KW-0472">Membrane</keyword>
<evidence type="ECO:0000256" key="1">
    <source>
        <dbReference type="ARBA" id="ARBA00004651"/>
    </source>
</evidence>
<dbReference type="NCBIfam" id="TIGR04152">
    <property type="entry name" value="exosort_VPLPA"/>
    <property type="match status" value="1"/>
</dbReference>
<evidence type="ECO:0000256" key="6">
    <source>
        <dbReference type="ARBA" id="ARBA00022989"/>
    </source>
</evidence>
<feature type="transmembrane region" description="Helical" evidence="8">
    <location>
        <begin position="228"/>
        <end position="250"/>
    </location>
</feature>
<keyword evidence="3" id="KW-0645">Protease</keyword>
<evidence type="ECO:0000256" key="2">
    <source>
        <dbReference type="ARBA" id="ARBA00022475"/>
    </source>
</evidence>
<sequence>MSLFSQDATLPQSRQSSGSIHWGLVWLAIATIGAGMFFYPGLDALLVAWQLPEYSHGPLIPALSALLFLRQLKDVPARPGALPDRWPGVAVVMLALTVGMLGRMANISDIVAYATIIWVGGILLISFGWERGKHMWPPVLHLVYMLPLPGVLYYKLSTWLQFVSSELGVWFLKLLAVPVFLEGNVIDLGVTKLHVAEACSGLRYLFPILSFSYIFAVLYRGPTWHKAILLLSAAPITVVMNSVRIAIAGYIVNRWGLEWVEGFTHFFEGWVIFVACVALLFLLAWIMLFFHPQKPGLINALDLETDGLVRQVGRLRLVQPSAALIAAATMVTVAALAWQALPERSPGNIARQDFSTFPRNLSQWQQVGPAEVLGESIAKTLGADDYHQVNLRRDGVAAPVGLFMAWYADQSQGGVHSPEICLPGNGWEIARLERINIASRLGSDTPFQINRAIIQKGETRMMVFYWFEQKGRKVAWDIAAKFYLMTDGITTGRTDGGLVRLTTPISRDESNDAAEARLLDVLKEVMVPLPRFMPSDES</sequence>
<evidence type="ECO:0000256" key="7">
    <source>
        <dbReference type="ARBA" id="ARBA00023136"/>
    </source>
</evidence>
<dbReference type="Pfam" id="PF09721">
    <property type="entry name" value="Exosortase_EpsH"/>
    <property type="match status" value="1"/>
</dbReference>
<name>A0A238Y6G9_9RHOB</name>